<dbReference type="RefSeq" id="WP_377789853.1">
    <property type="nucleotide sequence ID" value="NZ_JBHLYQ010000089.1"/>
</dbReference>
<evidence type="ECO:0000313" key="10">
    <source>
        <dbReference type="EMBL" id="MFC0082310.1"/>
    </source>
</evidence>
<evidence type="ECO:0000256" key="4">
    <source>
        <dbReference type="ARBA" id="ARBA00022741"/>
    </source>
</evidence>
<evidence type="ECO:0000259" key="9">
    <source>
        <dbReference type="Pfam" id="PF02782"/>
    </source>
</evidence>
<comment type="caution">
    <text evidence="10">The sequence shown here is derived from an EMBL/GenBank/DDBJ whole genome shotgun (WGS) entry which is preliminary data.</text>
</comment>
<evidence type="ECO:0000256" key="3">
    <source>
        <dbReference type="ARBA" id="ARBA00022679"/>
    </source>
</evidence>
<accession>A0ABV6C3P3</accession>
<protein>
    <recommendedName>
        <fullName evidence="7">Xylulose kinase</fullName>
        <shortName evidence="7">Xylulokinase</shortName>
        <ecNumber evidence="7">2.7.1.17</ecNumber>
    </recommendedName>
</protein>
<evidence type="ECO:0000256" key="1">
    <source>
        <dbReference type="ARBA" id="ARBA00009156"/>
    </source>
</evidence>
<evidence type="ECO:0000256" key="7">
    <source>
        <dbReference type="RuleBase" id="RU364073"/>
    </source>
</evidence>
<keyword evidence="3 7" id="KW-0808">Transferase</keyword>
<dbReference type="NCBIfam" id="TIGR01312">
    <property type="entry name" value="XylB"/>
    <property type="match status" value="1"/>
</dbReference>
<dbReference type="InterPro" id="IPR043129">
    <property type="entry name" value="ATPase_NBD"/>
</dbReference>
<keyword evidence="11" id="KW-1185">Reference proteome</keyword>
<evidence type="ECO:0000256" key="6">
    <source>
        <dbReference type="ARBA" id="ARBA00022840"/>
    </source>
</evidence>
<keyword evidence="6 7" id="KW-0067">ATP-binding</keyword>
<dbReference type="Gene3D" id="3.30.420.40">
    <property type="match status" value="2"/>
</dbReference>
<evidence type="ECO:0000256" key="5">
    <source>
        <dbReference type="ARBA" id="ARBA00022777"/>
    </source>
</evidence>
<feature type="domain" description="Carbohydrate kinase FGGY C-terminal" evidence="9">
    <location>
        <begin position="249"/>
        <end position="400"/>
    </location>
</feature>
<dbReference type="InterPro" id="IPR006000">
    <property type="entry name" value="Xylulokinase"/>
</dbReference>
<dbReference type="EC" id="2.7.1.17" evidence="7"/>
<comment type="similarity">
    <text evidence="1 7">Belongs to the FGGY kinase family.</text>
</comment>
<dbReference type="InterPro" id="IPR018485">
    <property type="entry name" value="FGGY_C"/>
</dbReference>
<name>A0ABV6C3P3_9ACTN</name>
<gene>
    <name evidence="7 10" type="primary">xylB</name>
    <name evidence="10" type="ORF">ACFFRE_09160</name>
</gene>
<dbReference type="EMBL" id="JBHLYQ010000089">
    <property type="protein sequence ID" value="MFC0082310.1"/>
    <property type="molecule type" value="Genomic_DNA"/>
</dbReference>
<dbReference type="InterPro" id="IPR050406">
    <property type="entry name" value="FGGY_Carb_Kinase"/>
</dbReference>
<dbReference type="CDD" id="cd07809">
    <property type="entry name" value="ASKHA_NBD_FGGY_BaXK-like"/>
    <property type="match status" value="1"/>
</dbReference>
<organism evidence="10 11">
    <name type="scientific">Aciditerrimonas ferrireducens</name>
    <dbReference type="NCBI Taxonomy" id="667306"/>
    <lineage>
        <taxon>Bacteria</taxon>
        <taxon>Bacillati</taxon>
        <taxon>Actinomycetota</taxon>
        <taxon>Acidimicrobiia</taxon>
        <taxon>Acidimicrobiales</taxon>
        <taxon>Acidimicrobiaceae</taxon>
        <taxon>Aciditerrimonas</taxon>
    </lineage>
</organism>
<evidence type="ECO:0000313" key="11">
    <source>
        <dbReference type="Proteomes" id="UP001589788"/>
    </source>
</evidence>
<feature type="domain" description="Carbohydrate kinase FGGY N-terminal" evidence="8">
    <location>
        <begin position="12"/>
        <end position="223"/>
    </location>
</feature>
<dbReference type="InterPro" id="IPR018484">
    <property type="entry name" value="FGGY_N"/>
</dbReference>
<proteinExistence type="inferred from homology"/>
<evidence type="ECO:0000259" key="8">
    <source>
        <dbReference type="Pfam" id="PF00370"/>
    </source>
</evidence>
<dbReference type="GO" id="GO:0004856">
    <property type="term" value="F:D-xylulokinase activity"/>
    <property type="evidence" value="ECO:0007669"/>
    <property type="project" value="UniProtKB-EC"/>
</dbReference>
<sequence length="401" mass="41475">MATGRGTGPAVVLGVDSSTQSTKVVAREVRSGRVRFLGRAPHPPTTPPRSEQDPEAWWAALSGLLARVRAEVDAPVAALSVGAQQHGMVVLDAADRVLRPAKLWNDTESAEDAARLVAELGPGTWATRTGSVPTAAFTVTKVAWLARCEPEVHARVSHLLLPHDWLTWRLTGARVTDRGDASGTGYFDPAGGQWLPELLERVGLDPRVVPSVLRPTEAAGTWQGAVVGPGTGDNMAAALGLGLQPGDVAISVGTSGTVFVRADRPTADPTGAVAGFADARGGFLPLVCTLNAAKVFDRVAALLGVDLDTFGRLALGAPPGAGGLTLLPFLDGERTPNLPHASGVLRGIRSDLTREALARAAVEGVACLLLEALDRLAEQGVPVGGRLLLVGGGARSAALQR</sequence>
<keyword evidence="7" id="KW-0119">Carbohydrate metabolism</keyword>
<feature type="non-terminal residue" evidence="10">
    <location>
        <position position="401"/>
    </location>
</feature>
<dbReference type="Pfam" id="PF00370">
    <property type="entry name" value="FGGY_N"/>
    <property type="match status" value="1"/>
</dbReference>
<dbReference type="Proteomes" id="UP001589788">
    <property type="component" value="Unassembled WGS sequence"/>
</dbReference>
<dbReference type="PANTHER" id="PTHR43095">
    <property type="entry name" value="SUGAR KINASE"/>
    <property type="match status" value="1"/>
</dbReference>
<dbReference type="PANTHER" id="PTHR43095:SF5">
    <property type="entry name" value="XYLULOSE KINASE"/>
    <property type="match status" value="1"/>
</dbReference>
<dbReference type="SUPFAM" id="SSF53067">
    <property type="entry name" value="Actin-like ATPase domain"/>
    <property type="match status" value="2"/>
</dbReference>
<keyword evidence="4 7" id="KW-0547">Nucleotide-binding</keyword>
<comment type="catalytic activity">
    <reaction evidence="7">
        <text>D-xylulose + ATP = D-xylulose 5-phosphate + ADP + H(+)</text>
        <dbReference type="Rhea" id="RHEA:10964"/>
        <dbReference type="ChEBI" id="CHEBI:15378"/>
        <dbReference type="ChEBI" id="CHEBI:17140"/>
        <dbReference type="ChEBI" id="CHEBI:30616"/>
        <dbReference type="ChEBI" id="CHEBI:57737"/>
        <dbReference type="ChEBI" id="CHEBI:456216"/>
        <dbReference type="EC" id="2.7.1.17"/>
    </reaction>
</comment>
<keyword evidence="5 7" id="KW-0418">Kinase</keyword>
<keyword evidence="2 7" id="KW-0859">Xylose metabolism</keyword>
<dbReference type="Pfam" id="PF02782">
    <property type="entry name" value="FGGY_C"/>
    <property type="match status" value="1"/>
</dbReference>
<evidence type="ECO:0000256" key="2">
    <source>
        <dbReference type="ARBA" id="ARBA00022629"/>
    </source>
</evidence>
<reference evidence="10 11" key="1">
    <citation type="submission" date="2024-09" db="EMBL/GenBank/DDBJ databases">
        <authorList>
            <person name="Sun Q."/>
            <person name="Mori K."/>
        </authorList>
    </citation>
    <scope>NUCLEOTIDE SEQUENCE [LARGE SCALE GENOMIC DNA]</scope>
    <source>
        <strain evidence="10 11">JCM 15389</strain>
    </source>
</reference>